<evidence type="ECO:0000256" key="1">
    <source>
        <dbReference type="SAM" id="MobiDB-lite"/>
    </source>
</evidence>
<feature type="transmembrane region" description="Helical" evidence="2">
    <location>
        <begin position="134"/>
        <end position="152"/>
    </location>
</feature>
<evidence type="ECO:0000259" key="3">
    <source>
        <dbReference type="Pfam" id="PF02517"/>
    </source>
</evidence>
<evidence type="ECO:0000313" key="5">
    <source>
        <dbReference type="Proteomes" id="UP000015346"/>
    </source>
</evidence>
<feature type="transmembrane region" description="Helical" evidence="2">
    <location>
        <begin position="164"/>
        <end position="181"/>
    </location>
</feature>
<feature type="transmembrane region" description="Helical" evidence="2">
    <location>
        <begin position="222"/>
        <end position="241"/>
    </location>
</feature>
<feature type="transmembrane region" description="Helical" evidence="2">
    <location>
        <begin position="76"/>
        <end position="97"/>
    </location>
</feature>
<dbReference type="GO" id="GO:0006508">
    <property type="term" value="P:proteolysis"/>
    <property type="evidence" value="ECO:0007669"/>
    <property type="project" value="UniProtKB-KW"/>
</dbReference>
<feature type="transmembrane region" description="Helical" evidence="2">
    <location>
        <begin position="103"/>
        <end position="122"/>
    </location>
</feature>
<reference evidence="4 5" key="1">
    <citation type="journal article" date="2013" name="Stand. Genomic Sci.">
        <title>Genome sequence of the reddish-pigmented Rubellimicrobium thermophilum type strain (DSM 16684(T)), a member of the Roseobacter clade.</title>
        <authorList>
            <person name="Fiebig A."/>
            <person name="Riedel T."/>
            <person name="Gronow S."/>
            <person name="Petersen J."/>
            <person name="Klenk H.P."/>
            <person name="Goker M."/>
        </authorList>
    </citation>
    <scope>NUCLEOTIDE SEQUENCE [LARGE SCALE GENOMIC DNA]</scope>
    <source>
        <strain evidence="4 5">DSM 16684</strain>
    </source>
</reference>
<feature type="compositionally biased region" description="Pro residues" evidence="1">
    <location>
        <begin position="254"/>
        <end position="269"/>
    </location>
</feature>
<protein>
    <submittedName>
        <fullName evidence="4">Putative metal-dependent membrane protease</fullName>
    </submittedName>
</protein>
<feature type="transmembrane region" description="Helical" evidence="2">
    <location>
        <begin position="47"/>
        <end position="64"/>
    </location>
</feature>
<gene>
    <name evidence="4" type="ORF">ruthe_01117</name>
</gene>
<name>S9R2U8_9RHOB</name>
<dbReference type="Pfam" id="PF02517">
    <property type="entry name" value="Rce1-like"/>
    <property type="match status" value="1"/>
</dbReference>
<keyword evidence="2" id="KW-0472">Membrane</keyword>
<dbReference type="OrthoDB" id="193898at2"/>
<keyword evidence="4" id="KW-0645">Protease</keyword>
<dbReference type="PANTHER" id="PTHR36435">
    <property type="entry name" value="SLR1288 PROTEIN"/>
    <property type="match status" value="1"/>
</dbReference>
<evidence type="ECO:0000313" key="4">
    <source>
        <dbReference type="EMBL" id="EPX86303.1"/>
    </source>
</evidence>
<dbReference type="PANTHER" id="PTHR36435:SF1">
    <property type="entry name" value="CAAX AMINO TERMINAL PROTEASE FAMILY PROTEIN"/>
    <property type="match status" value="1"/>
</dbReference>
<keyword evidence="5" id="KW-1185">Reference proteome</keyword>
<dbReference type="GO" id="GO:0080120">
    <property type="term" value="P:CAAX-box protein maturation"/>
    <property type="evidence" value="ECO:0007669"/>
    <property type="project" value="UniProtKB-ARBA"/>
</dbReference>
<evidence type="ECO:0000256" key="2">
    <source>
        <dbReference type="SAM" id="Phobius"/>
    </source>
</evidence>
<dbReference type="STRING" id="1123069.ruthe_01117"/>
<dbReference type="AlphaFoldDB" id="S9R2U8"/>
<feature type="region of interest" description="Disordered" evidence="1">
    <location>
        <begin position="250"/>
        <end position="296"/>
    </location>
</feature>
<dbReference type="Proteomes" id="UP000015346">
    <property type="component" value="Unassembled WGS sequence"/>
</dbReference>
<sequence length="296" mass="31239">MPPGRYHRPAIAVTLLLAWMSVGDGFGRMPLPGEGAAEWLVEGMTPRLLAACLLLAGAAALLRWRGLGLGLPRREGLIALWPAAIYIAALALMAAAAPVPAGLAAALLWPTLLIALSEEGMFRGFLYAALRDRFPVLKAGIIVSVLFGAVHVLNVQITGNLPGALLQSLNAGMLGLYLLGLRLRSGSIWPSVVVHWLWNLPLFLLAELPPPPTGAPDPPPEAALLLTLAILPLGLHGAFALRRAARRGDGLTSLPPPLPRRATPPPLPPSATTRAVAAPPPDPYVSPRPSWPEPDR</sequence>
<proteinExistence type="predicted"/>
<dbReference type="GO" id="GO:0004175">
    <property type="term" value="F:endopeptidase activity"/>
    <property type="evidence" value="ECO:0007669"/>
    <property type="project" value="UniProtKB-ARBA"/>
</dbReference>
<dbReference type="InterPro" id="IPR003675">
    <property type="entry name" value="Rce1/LyrA-like_dom"/>
</dbReference>
<accession>S9R2U8</accession>
<dbReference type="InterPro" id="IPR052710">
    <property type="entry name" value="CAAX_protease"/>
</dbReference>
<dbReference type="RefSeq" id="WP_021097211.1">
    <property type="nucleotide sequence ID" value="NZ_KE557320.1"/>
</dbReference>
<dbReference type="HOGENOM" id="CLU_081849_0_0_5"/>
<organism evidence="4 5">
    <name type="scientific">Rubellimicrobium thermophilum DSM 16684</name>
    <dbReference type="NCBI Taxonomy" id="1123069"/>
    <lineage>
        <taxon>Bacteria</taxon>
        <taxon>Pseudomonadati</taxon>
        <taxon>Pseudomonadota</taxon>
        <taxon>Alphaproteobacteria</taxon>
        <taxon>Rhodobacterales</taxon>
        <taxon>Roseobacteraceae</taxon>
        <taxon>Rubellimicrobium</taxon>
    </lineage>
</organism>
<feature type="transmembrane region" description="Helical" evidence="2">
    <location>
        <begin position="188"/>
        <end position="206"/>
    </location>
</feature>
<keyword evidence="2" id="KW-1133">Transmembrane helix</keyword>
<feature type="compositionally biased region" description="Pro residues" evidence="1">
    <location>
        <begin position="278"/>
        <end position="296"/>
    </location>
</feature>
<dbReference type="EMBL" id="AOLV01000010">
    <property type="protein sequence ID" value="EPX86303.1"/>
    <property type="molecule type" value="Genomic_DNA"/>
</dbReference>
<keyword evidence="2" id="KW-0812">Transmembrane</keyword>
<keyword evidence="4" id="KW-0378">Hydrolase</keyword>
<feature type="domain" description="CAAX prenyl protease 2/Lysostaphin resistance protein A-like" evidence="3">
    <location>
        <begin position="103"/>
        <end position="200"/>
    </location>
</feature>
<comment type="caution">
    <text evidence="4">The sequence shown here is derived from an EMBL/GenBank/DDBJ whole genome shotgun (WGS) entry which is preliminary data.</text>
</comment>